<dbReference type="PANTHER" id="PTHR12135">
    <property type="entry name" value="DNA REPAIR PROTEIN XP-C / RAD4"/>
    <property type="match status" value="1"/>
</dbReference>
<name>A0AAV2SLQ0_MEGNR</name>
<reference evidence="3 4" key="1">
    <citation type="submission" date="2024-05" db="EMBL/GenBank/DDBJ databases">
        <authorList>
            <person name="Wallberg A."/>
        </authorList>
    </citation>
    <scope>NUCLEOTIDE SEQUENCE [LARGE SCALE GENOMIC DNA]</scope>
</reference>
<dbReference type="GO" id="GO:0006298">
    <property type="term" value="P:mismatch repair"/>
    <property type="evidence" value="ECO:0007669"/>
    <property type="project" value="TreeGrafter"/>
</dbReference>
<dbReference type="InterPro" id="IPR038765">
    <property type="entry name" value="Papain-like_cys_pep_sf"/>
</dbReference>
<dbReference type="GO" id="GO:0003684">
    <property type="term" value="F:damaged DNA binding"/>
    <property type="evidence" value="ECO:0007669"/>
    <property type="project" value="InterPro"/>
</dbReference>
<feature type="compositionally biased region" description="Basic and acidic residues" evidence="1">
    <location>
        <begin position="85"/>
        <end position="98"/>
    </location>
</feature>
<feature type="compositionally biased region" description="Acidic residues" evidence="1">
    <location>
        <begin position="527"/>
        <end position="538"/>
    </location>
</feature>
<evidence type="ECO:0000313" key="4">
    <source>
        <dbReference type="Proteomes" id="UP001497623"/>
    </source>
</evidence>
<dbReference type="EMBL" id="CAXKWB010096276">
    <property type="protein sequence ID" value="CAL4220639.1"/>
    <property type="molecule type" value="Genomic_DNA"/>
</dbReference>
<accession>A0AAV2SLQ0</accession>
<feature type="non-terminal residue" evidence="3">
    <location>
        <position position="701"/>
    </location>
</feature>
<proteinExistence type="predicted"/>
<dbReference type="Pfam" id="PF03835">
    <property type="entry name" value="Rad4"/>
    <property type="match status" value="1"/>
</dbReference>
<sequence length="701" mass="80837">MVAQSAAAIMEPSRQTIMAKRKERAVSILEDKKSKIQSSKTSKGVRSLPGSKIKDSKTEGNLKNHSKTEGNIRNQSKIKKVNLSNDHKANLSEKKQENSDNEIDFSIIESKILEGIASLEKQRKGNGGKSKPSNKNAKIESSLNKRTTDRNNIKKTVSNKERERKSDAGENKIKTNKHSDQKRKETKTSSRSTPISSKSYKQKDSLSKDRKKSMNKSKIKQESDESGMSDWEELEDVDELALLLGDARETVAHDAGDKEVVAKIELDAPDLMWGMKKRKKRTEQDMIEDYLRKCANQSIREVWENMHKTHLLCLFAHGNYINMNLNSELLLGSALSIVTDRKVYPPKRLDIKYLESFTSWFARKIMLIPQKLDKIYWNTPIEEVLQDRFEQKKAYSHREFVFMFILLSRALGMNVRLVLTLLPISWKPSMDNLIRPKKKEEDDLFKDECSAGSSTAGTSQAITMDMVEGLKSREKHQKKEKENTNKEIKNKTKDKNSRKMLSTDSEDSEKKNKKTKSKKRKSSKDEYSDDSCDDDFDPEILKLKKGPKNTKKNKDSEKKQNKRKAEEHDKEEESRKRKKDGLTEWAEIYVEEEEKWVCVDVFRGKIHCIAEIESRVPPPLAYVTAFNADQTVKDITPKYNSTWLSSEDKLRCSSGWWSKSIRPFRGARTRRDREEDKDMQQSLEKAPLPPTISQSILHILY</sequence>
<dbReference type="Gene3D" id="3.90.260.10">
    <property type="entry name" value="Transglutaminase-like"/>
    <property type="match status" value="1"/>
</dbReference>
<dbReference type="GO" id="GO:0000111">
    <property type="term" value="C:nucleotide-excision repair factor 2 complex"/>
    <property type="evidence" value="ECO:0007669"/>
    <property type="project" value="TreeGrafter"/>
</dbReference>
<feature type="compositionally biased region" description="Basic and acidic residues" evidence="1">
    <location>
        <begin position="552"/>
        <end position="575"/>
    </location>
</feature>
<feature type="compositionally biased region" description="Basic residues" evidence="1">
    <location>
        <begin position="511"/>
        <end position="522"/>
    </location>
</feature>
<evidence type="ECO:0000256" key="1">
    <source>
        <dbReference type="SAM" id="MobiDB-lite"/>
    </source>
</evidence>
<feature type="compositionally biased region" description="Low complexity" evidence="1">
    <location>
        <begin position="189"/>
        <end position="199"/>
    </location>
</feature>
<feature type="compositionally biased region" description="Basic and acidic residues" evidence="1">
    <location>
        <begin position="472"/>
        <end position="497"/>
    </location>
</feature>
<feature type="domain" description="Rad4/PNGase transglutaminase-like fold" evidence="2">
    <location>
        <begin position="550"/>
        <end position="679"/>
    </location>
</feature>
<dbReference type="SUPFAM" id="SSF54001">
    <property type="entry name" value="Cysteine proteinases"/>
    <property type="match status" value="1"/>
</dbReference>
<dbReference type="PANTHER" id="PTHR12135:SF0">
    <property type="entry name" value="DNA REPAIR PROTEIN COMPLEMENTING XP-C CELLS"/>
    <property type="match status" value="1"/>
</dbReference>
<feature type="compositionally biased region" description="Basic and acidic residues" evidence="1">
    <location>
        <begin position="146"/>
        <end position="188"/>
    </location>
</feature>
<evidence type="ECO:0000313" key="3">
    <source>
        <dbReference type="EMBL" id="CAL4220639.1"/>
    </source>
</evidence>
<dbReference type="GO" id="GO:0006289">
    <property type="term" value="P:nucleotide-excision repair"/>
    <property type="evidence" value="ECO:0007669"/>
    <property type="project" value="InterPro"/>
</dbReference>
<feature type="compositionally biased region" description="Basic residues" evidence="1">
    <location>
        <begin position="209"/>
        <end position="218"/>
    </location>
</feature>
<organism evidence="3 4">
    <name type="scientific">Meganyctiphanes norvegica</name>
    <name type="common">Northern krill</name>
    <name type="synonym">Thysanopoda norvegica</name>
    <dbReference type="NCBI Taxonomy" id="48144"/>
    <lineage>
        <taxon>Eukaryota</taxon>
        <taxon>Metazoa</taxon>
        <taxon>Ecdysozoa</taxon>
        <taxon>Arthropoda</taxon>
        <taxon>Crustacea</taxon>
        <taxon>Multicrustacea</taxon>
        <taxon>Malacostraca</taxon>
        <taxon>Eumalacostraca</taxon>
        <taxon>Eucarida</taxon>
        <taxon>Euphausiacea</taxon>
        <taxon>Euphausiidae</taxon>
        <taxon>Meganyctiphanes</taxon>
    </lineage>
</organism>
<gene>
    <name evidence="3" type="ORF">MNOR_LOCUS39051</name>
</gene>
<dbReference type="InterPro" id="IPR036985">
    <property type="entry name" value="Transglutaminase-like_sf"/>
</dbReference>
<feature type="region of interest" description="Disordered" evidence="1">
    <location>
        <begin position="119"/>
        <end position="231"/>
    </location>
</feature>
<dbReference type="GO" id="GO:0005737">
    <property type="term" value="C:cytoplasm"/>
    <property type="evidence" value="ECO:0007669"/>
    <property type="project" value="TreeGrafter"/>
</dbReference>
<dbReference type="InterPro" id="IPR004583">
    <property type="entry name" value="DNA_repair_Rad4"/>
</dbReference>
<protein>
    <recommendedName>
        <fullName evidence="2">Rad4/PNGase transglutaminase-like fold domain-containing protein</fullName>
    </recommendedName>
</protein>
<dbReference type="GO" id="GO:0071942">
    <property type="term" value="C:XPC complex"/>
    <property type="evidence" value="ECO:0007669"/>
    <property type="project" value="TreeGrafter"/>
</dbReference>
<feature type="region of interest" description="Disordered" evidence="1">
    <location>
        <begin position="29"/>
        <end position="103"/>
    </location>
</feature>
<dbReference type="InterPro" id="IPR018325">
    <property type="entry name" value="Rad4/PNGase_transGLS-fold"/>
</dbReference>
<feature type="region of interest" description="Disordered" evidence="1">
    <location>
        <begin position="472"/>
        <end position="578"/>
    </location>
</feature>
<dbReference type="Proteomes" id="UP001497623">
    <property type="component" value="Unassembled WGS sequence"/>
</dbReference>
<evidence type="ECO:0000259" key="2">
    <source>
        <dbReference type="Pfam" id="PF03835"/>
    </source>
</evidence>
<keyword evidence="4" id="KW-1185">Reference proteome</keyword>
<comment type="caution">
    <text evidence="3">The sequence shown here is derived from an EMBL/GenBank/DDBJ whole genome shotgun (WGS) entry which is preliminary data.</text>
</comment>
<dbReference type="AlphaFoldDB" id="A0AAV2SLQ0"/>
<feature type="compositionally biased region" description="Basic and acidic residues" evidence="1">
    <location>
        <begin position="52"/>
        <end position="70"/>
    </location>
</feature>
<dbReference type="GO" id="GO:0003697">
    <property type="term" value="F:single-stranded DNA binding"/>
    <property type="evidence" value="ECO:0007669"/>
    <property type="project" value="TreeGrafter"/>
</dbReference>